<proteinExistence type="predicted"/>
<evidence type="ECO:0000313" key="1">
    <source>
        <dbReference type="EMBL" id="MBM7840011.1"/>
    </source>
</evidence>
<accession>A0ABS2SY98</accession>
<gene>
    <name evidence="1" type="ORF">JOC54_003291</name>
</gene>
<organism evidence="1 2">
    <name type="scientific">Shouchella xiaoxiensis</name>
    <dbReference type="NCBI Taxonomy" id="766895"/>
    <lineage>
        <taxon>Bacteria</taxon>
        <taxon>Bacillati</taxon>
        <taxon>Bacillota</taxon>
        <taxon>Bacilli</taxon>
        <taxon>Bacillales</taxon>
        <taxon>Bacillaceae</taxon>
        <taxon>Shouchella</taxon>
    </lineage>
</organism>
<comment type="caution">
    <text evidence="1">The sequence shown here is derived from an EMBL/GenBank/DDBJ whole genome shotgun (WGS) entry which is preliminary data.</text>
</comment>
<keyword evidence="2" id="KW-1185">Reference proteome</keyword>
<dbReference type="InterPro" id="IPR054224">
    <property type="entry name" value="DUF6944"/>
</dbReference>
<reference evidence="1" key="1">
    <citation type="submission" date="2021-01" db="EMBL/GenBank/DDBJ databases">
        <title>Genomic Encyclopedia of Type Strains, Phase IV (KMG-IV): sequencing the most valuable type-strain genomes for metagenomic binning, comparative biology and taxonomic classification.</title>
        <authorList>
            <person name="Goeker M."/>
        </authorList>
    </citation>
    <scope>NUCLEOTIDE SEQUENCE</scope>
    <source>
        <strain evidence="1">DSM 21943</strain>
    </source>
</reference>
<protein>
    <submittedName>
        <fullName evidence="1">Uncharacterized protein</fullName>
    </submittedName>
</protein>
<dbReference type="RefSeq" id="WP_204467411.1">
    <property type="nucleotide sequence ID" value="NZ_JAFBCV010000011.1"/>
</dbReference>
<dbReference type="Pfam" id="PF22116">
    <property type="entry name" value="DUF6944"/>
    <property type="match status" value="1"/>
</dbReference>
<evidence type="ECO:0000313" key="2">
    <source>
        <dbReference type="Proteomes" id="UP001179280"/>
    </source>
</evidence>
<name>A0ABS2SY98_9BACI</name>
<dbReference type="Proteomes" id="UP001179280">
    <property type="component" value="Unassembled WGS sequence"/>
</dbReference>
<sequence length="184" mass="19486">MDNNNDQKIIVGLWITAIGTIFSAIATTQRVDLVEATRSSYSIYGNALEAGGNALIADGLAEVSPEKTGTYIQTVGNLTVLYADIAPVPDEKEITLNIQGAFLEALGTSYALFGTESPQNPSRFEVISIYSAFLQLFGNVIEGIGGIIELKGGDGEPIFEIGTILQAIGAVITALFYEGSGNRF</sequence>
<dbReference type="EMBL" id="JAFBCV010000011">
    <property type="protein sequence ID" value="MBM7840011.1"/>
    <property type="molecule type" value="Genomic_DNA"/>
</dbReference>